<evidence type="ECO:0000313" key="5">
    <source>
        <dbReference type="EMBL" id="GIH15455.1"/>
    </source>
</evidence>
<dbReference type="SMART" id="SM00354">
    <property type="entry name" value="HTH_LACI"/>
    <property type="match status" value="1"/>
</dbReference>
<comment type="caution">
    <text evidence="5">The sequence shown here is derived from an EMBL/GenBank/DDBJ whole genome shotgun (WGS) entry which is preliminary data.</text>
</comment>
<dbReference type="EMBL" id="BONZ01000034">
    <property type="protein sequence ID" value="GIH15455.1"/>
    <property type="molecule type" value="Genomic_DNA"/>
</dbReference>
<keyword evidence="3" id="KW-0804">Transcription</keyword>
<reference evidence="5" key="1">
    <citation type="submission" date="2021-01" db="EMBL/GenBank/DDBJ databases">
        <title>Whole genome shotgun sequence of Rugosimonospora africana NBRC 104875.</title>
        <authorList>
            <person name="Komaki H."/>
            <person name="Tamura T."/>
        </authorList>
    </citation>
    <scope>NUCLEOTIDE SEQUENCE</scope>
    <source>
        <strain evidence="5">NBRC 104875</strain>
    </source>
</reference>
<dbReference type="Proteomes" id="UP000642748">
    <property type="component" value="Unassembled WGS sequence"/>
</dbReference>
<evidence type="ECO:0000259" key="4">
    <source>
        <dbReference type="PROSITE" id="PS50932"/>
    </source>
</evidence>
<dbReference type="GO" id="GO:0000976">
    <property type="term" value="F:transcription cis-regulatory region binding"/>
    <property type="evidence" value="ECO:0007669"/>
    <property type="project" value="TreeGrafter"/>
</dbReference>
<dbReference type="Pfam" id="PF13377">
    <property type="entry name" value="Peripla_BP_3"/>
    <property type="match status" value="1"/>
</dbReference>
<dbReference type="GO" id="GO:0003700">
    <property type="term" value="F:DNA-binding transcription factor activity"/>
    <property type="evidence" value="ECO:0007669"/>
    <property type="project" value="TreeGrafter"/>
</dbReference>
<evidence type="ECO:0000256" key="1">
    <source>
        <dbReference type="ARBA" id="ARBA00023015"/>
    </source>
</evidence>
<dbReference type="RefSeq" id="WP_203919082.1">
    <property type="nucleotide sequence ID" value="NZ_BONZ01000034.1"/>
</dbReference>
<dbReference type="Gene3D" id="3.40.50.2300">
    <property type="match status" value="2"/>
</dbReference>
<dbReference type="InterPro" id="IPR010982">
    <property type="entry name" value="Lambda_DNA-bd_dom_sf"/>
</dbReference>
<sequence>MSSAPSQEGRLSRATLSEVALLADVSISTVSKVLNGRAGVSTETRARIEALLQDRYNRRAPKRPVAPLLDVLCYEIDSPFASEVLASIELIARGRRIGMVLTGATEQHLPEQSWVDDVLERQPLGVVLVACVLPAKDKQRLRSRNIPLVMVDPAGAPAPDVPSIGSADWNGGYLATRHLLDLGHRRIGIITGPDDMLASTARLSGYRAALDSAGLPVDGELIRPGEFHHRDGLAEGRALLSLRNRPTAIFASSDLYALGVYEAARSLGFAIPGDLSVVGYDDLRIAQWAGPPLTTIHVPLVAMAEQAVHLIMRLRDEPELAFSRIDIDTTLVVRESTAPLRPTRRQSSAKVSNR</sequence>
<protein>
    <submittedName>
        <fullName evidence="5">LacI family transcriptional regulator</fullName>
    </submittedName>
</protein>
<dbReference type="SUPFAM" id="SSF47413">
    <property type="entry name" value="lambda repressor-like DNA-binding domains"/>
    <property type="match status" value="1"/>
</dbReference>
<evidence type="ECO:0000256" key="3">
    <source>
        <dbReference type="ARBA" id="ARBA00023163"/>
    </source>
</evidence>
<dbReference type="PANTHER" id="PTHR30146">
    <property type="entry name" value="LACI-RELATED TRANSCRIPTIONAL REPRESSOR"/>
    <property type="match status" value="1"/>
</dbReference>
<keyword evidence="2" id="KW-0238">DNA-binding</keyword>
<keyword evidence="1" id="KW-0805">Transcription regulation</keyword>
<dbReference type="PROSITE" id="PS00356">
    <property type="entry name" value="HTH_LACI_1"/>
    <property type="match status" value="1"/>
</dbReference>
<gene>
    <name evidence="5" type="ORF">Raf01_36270</name>
</gene>
<dbReference type="PROSITE" id="PS50932">
    <property type="entry name" value="HTH_LACI_2"/>
    <property type="match status" value="1"/>
</dbReference>
<dbReference type="InterPro" id="IPR000843">
    <property type="entry name" value="HTH_LacI"/>
</dbReference>
<name>A0A8J3QTE3_9ACTN</name>
<organism evidence="5 6">
    <name type="scientific">Rugosimonospora africana</name>
    <dbReference type="NCBI Taxonomy" id="556532"/>
    <lineage>
        <taxon>Bacteria</taxon>
        <taxon>Bacillati</taxon>
        <taxon>Actinomycetota</taxon>
        <taxon>Actinomycetes</taxon>
        <taxon>Micromonosporales</taxon>
        <taxon>Micromonosporaceae</taxon>
        <taxon>Rugosimonospora</taxon>
    </lineage>
</organism>
<dbReference type="CDD" id="cd01392">
    <property type="entry name" value="HTH_LacI"/>
    <property type="match status" value="1"/>
</dbReference>
<evidence type="ECO:0000256" key="2">
    <source>
        <dbReference type="ARBA" id="ARBA00023125"/>
    </source>
</evidence>
<keyword evidence="6" id="KW-1185">Reference proteome</keyword>
<dbReference type="Pfam" id="PF00356">
    <property type="entry name" value="LacI"/>
    <property type="match status" value="1"/>
</dbReference>
<proteinExistence type="predicted"/>
<dbReference type="InterPro" id="IPR046335">
    <property type="entry name" value="LacI/GalR-like_sensor"/>
</dbReference>
<dbReference type="PANTHER" id="PTHR30146:SF153">
    <property type="entry name" value="LACTOSE OPERON REPRESSOR"/>
    <property type="match status" value="1"/>
</dbReference>
<dbReference type="SUPFAM" id="SSF53822">
    <property type="entry name" value="Periplasmic binding protein-like I"/>
    <property type="match status" value="1"/>
</dbReference>
<feature type="domain" description="HTH lacI-type" evidence="4">
    <location>
        <begin position="14"/>
        <end position="50"/>
    </location>
</feature>
<accession>A0A8J3QTE3</accession>
<evidence type="ECO:0000313" key="6">
    <source>
        <dbReference type="Proteomes" id="UP000642748"/>
    </source>
</evidence>
<dbReference type="InterPro" id="IPR028082">
    <property type="entry name" value="Peripla_BP_I"/>
</dbReference>
<dbReference type="Gene3D" id="1.10.260.40">
    <property type="entry name" value="lambda repressor-like DNA-binding domains"/>
    <property type="match status" value="1"/>
</dbReference>
<dbReference type="AlphaFoldDB" id="A0A8J3QTE3"/>